<organism evidence="2">
    <name type="scientific">Lygus hesperus</name>
    <name type="common">Western plant bug</name>
    <dbReference type="NCBI Taxonomy" id="30085"/>
    <lineage>
        <taxon>Eukaryota</taxon>
        <taxon>Metazoa</taxon>
        <taxon>Ecdysozoa</taxon>
        <taxon>Arthropoda</taxon>
        <taxon>Hexapoda</taxon>
        <taxon>Insecta</taxon>
        <taxon>Pterygota</taxon>
        <taxon>Neoptera</taxon>
        <taxon>Paraneoptera</taxon>
        <taxon>Hemiptera</taxon>
        <taxon>Heteroptera</taxon>
        <taxon>Panheteroptera</taxon>
        <taxon>Cimicomorpha</taxon>
        <taxon>Miridae</taxon>
        <taxon>Mirini</taxon>
        <taxon>Lygus</taxon>
    </lineage>
</organism>
<dbReference type="AlphaFoldDB" id="A0A146KRH7"/>
<feature type="compositionally biased region" description="Polar residues" evidence="1">
    <location>
        <begin position="1"/>
        <end position="11"/>
    </location>
</feature>
<reference evidence="2" key="1">
    <citation type="journal article" date="2016" name="Gigascience">
        <title>De novo construction of an expanded transcriptome assembly for the western tarnished plant bug, Lygus hesperus.</title>
        <authorList>
            <person name="Tassone E.E."/>
            <person name="Geib S.M."/>
            <person name="Hall B."/>
            <person name="Fabrick J.A."/>
            <person name="Brent C.S."/>
            <person name="Hull J.J."/>
        </authorList>
    </citation>
    <scope>NUCLEOTIDE SEQUENCE</scope>
</reference>
<feature type="region of interest" description="Disordered" evidence="1">
    <location>
        <begin position="1"/>
        <end position="56"/>
    </location>
</feature>
<evidence type="ECO:0000313" key="2">
    <source>
        <dbReference type="EMBL" id="JAP98997.1"/>
    </source>
</evidence>
<accession>A0A146KRH7</accession>
<gene>
    <name evidence="2" type="ORF">g.28081</name>
</gene>
<protein>
    <submittedName>
        <fullName evidence="2">Uncharacterized protein</fullName>
    </submittedName>
</protein>
<name>A0A146KRH7_LYGHE</name>
<dbReference type="EMBL" id="GDHC01019631">
    <property type="protein sequence ID" value="JAP98997.1"/>
    <property type="molecule type" value="Transcribed_RNA"/>
</dbReference>
<feature type="compositionally biased region" description="Polar residues" evidence="1">
    <location>
        <begin position="17"/>
        <end position="35"/>
    </location>
</feature>
<sequence>MSRVGNTNVESTAVDENVNTAQIPSSTIKQKSLQSTGGGDRECISSADSVERRTDSVNGLAKQTNVQRIDFGGPVATSTQKHLLQLTRKHSGFIPFTLECMREMSSMHIHQPPNILASSILRKWELLPDTRKTFYDETAKA</sequence>
<feature type="compositionally biased region" description="Basic and acidic residues" evidence="1">
    <location>
        <begin position="39"/>
        <end position="55"/>
    </location>
</feature>
<proteinExistence type="predicted"/>
<evidence type="ECO:0000256" key="1">
    <source>
        <dbReference type="SAM" id="MobiDB-lite"/>
    </source>
</evidence>